<evidence type="ECO:0000313" key="3">
    <source>
        <dbReference type="EMBL" id="KAI6655393.1"/>
    </source>
</evidence>
<accession>A0AAV7K2D2</accession>
<feature type="region of interest" description="Disordered" evidence="1">
    <location>
        <begin position="1"/>
        <end position="24"/>
    </location>
</feature>
<name>A0AAV7K2D2_9METZ</name>
<dbReference type="EMBL" id="JAKMXF010000199">
    <property type="protein sequence ID" value="KAI6655393.1"/>
    <property type="molecule type" value="Genomic_DNA"/>
</dbReference>
<dbReference type="PANTHER" id="PTHR45749:SF21">
    <property type="entry name" value="DUF4371 DOMAIN-CONTAINING PROTEIN"/>
    <property type="match status" value="1"/>
</dbReference>
<evidence type="ECO:0000256" key="1">
    <source>
        <dbReference type="SAM" id="MobiDB-lite"/>
    </source>
</evidence>
<sequence length="421" mass="47653">MHTDSDGESVGDSSGSDVRSEGEVDSLVECDIGKLQDSHIVLQQLSRDQKHRILTTEPNSDPSSYPRTRPYLSSSLRQLQPSWMKQHPWLYYSQFWMVLSALFAPSNAGDQDLGQFVTSPLKCWTKIATKAITHASKEYHRSTMTRMREFLALYEDPSQSVGTILDTQAQRVMDNNQKEEDEGSNEGNFVQLVRFRTVTDKVLADHLAKGPKNTRYTSKTIQNELVGVVGDKICSDIIEEVKDAKFYSFIADEGTDASNKEELSLVIRYVHEGQIRGVFMDFVVVERITGRVFDEAFLKWLRDNNISSADMRGQCYDGASNMAGARLGVRSVVQAVAPKVMYFHCAAHRLNLAVVSAWSIQEFKNAESYVSDISMFFSFSAKRERLLDKAIEASNHTSKARNLKDSCRTRWVERIDSYAVF</sequence>
<feature type="compositionally biased region" description="Low complexity" evidence="1">
    <location>
        <begin position="8"/>
        <end position="17"/>
    </location>
</feature>
<dbReference type="InterPro" id="IPR012337">
    <property type="entry name" value="RNaseH-like_sf"/>
</dbReference>
<protein>
    <submittedName>
        <fullName evidence="3">52 kDa repressor of the inhibitor of the protein kinase</fullName>
    </submittedName>
</protein>
<dbReference type="AlphaFoldDB" id="A0AAV7K2D2"/>
<dbReference type="Pfam" id="PF14291">
    <property type="entry name" value="DUF4371"/>
    <property type="match status" value="1"/>
</dbReference>
<evidence type="ECO:0000259" key="2">
    <source>
        <dbReference type="Pfam" id="PF14291"/>
    </source>
</evidence>
<comment type="caution">
    <text evidence="3">The sequence shown here is derived from an EMBL/GenBank/DDBJ whole genome shotgun (WGS) entry which is preliminary data.</text>
</comment>
<proteinExistence type="predicted"/>
<dbReference type="SUPFAM" id="SSF53098">
    <property type="entry name" value="Ribonuclease H-like"/>
    <property type="match status" value="1"/>
</dbReference>
<organism evidence="3 4">
    <name type="scientific">Oopsacas minuta</name>
    <dbReference type="NCBI Taxonomy" id="111878"/>
    <lineage>
        <taxon>Eukaryota</taxon>
        <taxon>Metazoa</taxon>
        <taxon>Porifera</taxon>
        <taxon>Hexactinellida</taxon>
        <taxon>Hexasterophora</taxon>
        <taxon>Lyssacinosida</taxon>
        <taxon>Leucopsacidae</taxon>
        <taxon>Oopsacas</taxon>
    </lineage>
</organism>
<evidence type="ECO:0000313" key="4">
    <source>
        <dbReference type="Proteomes" id="UP001165289"/>
    </source>
</evidence>
<feature type="domain" description="DUF4371" evidence="2">
    <location>
        <begin position="176"/>
        <end position="325"/>
    </location>
</feature>
<keyword evidence="4" id="KW-1185">Reference proteome</keyword>
<reference evidence="3 4" key="1">
    <citation type="journal article" date="2023" name="BMC Biol.">
        <title>The compact genome of the sponge Oopsacas minuta (Hexactinellida) is lacking key metazoan core genes.</title>
        <authorList>
            <person name="Santini S."/>
            <person name="Schenkelaars Q."/>
            <person name="Jourda C."/>
            <person name="Duchesne M."/>
            <person name="Belahbib H."/>
            <person name="Rocher C."/>
            <person name="Selva M."/>
            <person name="Riesgo A."/>
            <person name="Vervoort M."/>
            <person name="Leys S.P."/>
            <person name="Kodjabachian L."/>
            <person name="Le Bivic A."/>
            <person name="Borchiellini C."/>
            <person name="Claverie J.M."/>
            <person name="Renard E."/>
        </authorList>
    </citation>
    <scope>NUCLEOTIDE SEQUENCE [LARGE SCALE GENOMIC DNA]</scope>
    <source>
        <strain evidence="3">SPO-2</strain>
    </source>
</reference>
<dbReference type="Proteomes" id="UP001165289">
    <property type="component" value="Unassembled WGS sequence"/>
</dbReference>
<dbReference type="InterPro" id="IPR025398">
    <property type="entry name" value="DUF4371"/>
</dbReference>
<gene>
    <name evidence="3" type="ORF">LOD99_2228</name>
</gene>
<dbReference type="PANTHER" id="PTHR45749">
    <property type="match status" value="1"/>
</dbReference>